<evidence type="ECO:0000259" key="2">
    <source>
        <dbReference type="PROSITE" id="PS51704"/>
    </source>
</evidence>
<protein>
    <submittedName>
        <fullName evidence="3">Glycerophosphodiester phosphodiesterase</fullName>
    </submittedName>
</protein>
<dbReference type="PANTHER" id="PTHR46211">
    <property type="entry name" value="GLYCEROPHOSPHORYL DIESTER PHOSPHODIESTERASE"/>
    <property type="match status" value="1"/>
</dbReference>
<dbReference type="PANTHER" id="PTHR46211:SF1">
    <property type="entry name" value="GLYCEROPHOSPHODIESTER PHOSPHODIESTERASE, CYTOPLASMIC"/>
    <property type="match status" value="1"/>
</dbReference>
<dbReference type="OrthoDB" id="312614at2759"/>
<dbReference type="HOGENOM" id="CLU_916694_0_0_1"/>
<dbReference type="Proteomes" id="UP000009168">
    <property type="component" value="Unassembled WGS sequence"/>
</dbReference>
<dbReference type="SUPFAM" id="SSF51695">
    <property type="entry name" value="PLC-like phosphodiesterases"/>
    <property type="match status" value="1"/>
</dbReference>
<dbReference type="GO" id="GO:0008081">
    <property type="term" value="F:phosphoric diester hydrolase activity"/>
    <property type="evidence" value="ECO:0007669"/>
    <property type="project" value="InterPro"/>
</dbReference>
<dbReference type="CDD" id="cd08564">
    <property type="entry name" value="GDPD_GsGDE_like"/>
    <property type="match status" value="1"/>
</dbReference>
<feature type="domain" description="GP-PDE" evidence="2">
    <location>
        <begin position="77"/>
        <end position="320"/>
    </location>
</feature>
<dbReference type="STRING" id="312017.Q231F3"/>
<dbReference type="Gene3D" id="3.20.20.190">
    <property type="entry name" value="Phosphatidylinositol (PI) phosphodiesterase"/>
    <property type="match status" value="1"/>
</dbReference>
<dbReference type="AlphaFoldDB" id="Q231F3"/>
<dbReference type="InterPro" id="IPR017946">
    <property type="entry name" value="PLC-like_Pdiesterase_TIM-brl"/>
</dbReference>
<dbReference type="Pfam" id="PF03009">
    <property type="entry name" value="GDPD"/>
    <property type="match status" value="1"/>
</dbReference>
<dbReference type="PROSITE" id="PS51704">
    <property type="entry name" value="GP_PDE"/>
    <property type="match status" value="1"/>
</dbReference>
<dbReference type="KEGG" id="tet:TTHERM_00430070"/>
<feature type="compositionally biased region" description="Low complexity" evidence="1">
    <location>
        <begin position="35"/>
        <end position="45"/>
    </location>
</feature>
<dbReference type="EMBL" id="GG662532">
    <property type="protein sequence ID" value="EAR91086.1"/>
    <property type="molecule type" value="Genomic_DNA"/>
</dbReference>
<dbReference type="GeneID" id="7847133"/>
<reference evidence="4" key="1">
    <citation type="journal article" date="2006" name="PLoS Biol.">
        <title>Macronuclear genome sequence of the ciliate Tetrahymena thermophila, a model eukaryote.</title>
        <authorList>
            <person name="Eisen J.A."/>
            <person name="Coyne R.S."/>
            <person name="Wu M."/>
            <person name="Wu D."/>
            <person name="Thiagarajan M."/>
            <person name="Wortman J.R."/>
            <person name="Badger J.H."/>
            <person name="Ren Q."/>
            <person name="Amedeo P."/>
            <person name="Jones K.M."/>
            <person name="Tallon L.J."/>
            <person name="Delcher A.L."/>
            <person name="Salzberg S.L."/>
            <person name="Silva J.C."/>
            <person name="Haas B.J."/>
            <person name="Majoros W.H."/>
            <person name="Farzad M."/>
            <person name="Carlton J.M."/>
            <person name="Smith R.K. Jr."/>
            <person name="Garg J."/>
            <person name="Pearlman R.E."/>
            <person name="Karrer K.M."/>
            <person name="Sun L."/>
            <person name="Manning G."/>
            <person name="Elde N.C."/>
            <person name="Turkewitz A.P."/>
            <person name="Asai D.J."/>
            <person name="Wilkes D.E."/>
            <person name="Wang Y."/>
            <person name="Cai H."/>
            <person name="Collins K."/>
            <person name="Stewart B.A."/>
            <person name="Lee S.R."/>
            <person name="Wilamowska K."/>
            <person name="Weinberg Z."/>
            <person name="Ruzzo W.L."/>
            <person name="Wloga D."/>
            <person name="Gaertig J."/>
            <person name="Frankel J."/>
            <person name="Tsao C.-C."/>
            <person name="Gorovsky M.A."/>
            <person name="Keeling P.J."/>
            <person name="Waller R.F."/>
            <person name="Patron N.J."/>
            <person name="Cherry J.M."/>
            <person name="Stover N.A."/>
            <person name="Krieger C.J."/>
            <person name="del Toro C."/>
            <person name="Ryder H.F."/>
            <person name="Williamson S.C."/>
            <person name="Barbeau R.A."/>
            <person name="Hamilton E.P."/>
            <person name="Orias E."/>
        </authorList>
    </citation>
    <scope>NUCLEOTIDE SEQUENCE [LARGE SCALE GENOMIC DNA]</scope>
    <source>
        <strain evidence="4">SB210</strain>
    </source>
</reference>
<evidence type="ECO:0000256" key="1">
    <source>
        <dbReference type="SAM" id="MobiDB-lite"/>
    </source>
</evidence>
<evidence type="ECO:0000313" key="4">
    <source>
        <dbReference type="Proteomes" id="UP000009168"/>
    </source>
</evidence>
<dbReference type="RefSeq" id="XP_001011331.1">
    <property type="nucleotide sequence ID" value="XM_001011331.1"/>
</dbReference>
<accession>Q231F3</accession>
<gene>
    <name evidence="3" type="ORF">TTHERM_00430070</name>
</gene>
<keyword evidence="4" id="KW-1185">Reference proteome</keyword>
<name>Q231F3_TETTS</name>
<dbReference type="OMA" id="RENEMCE"/>
<organism evidence="3 4">
    <name type="scientific">Tetrahymena thermophila (strain SB210)</name>
    <dbReference type="NCBI Taxonomy" id="312017"/>
    <lineage>
        <taxon>Eukaryota</taxon>
        <taxon>Sar</taxon>
        <taxon>Alveolata</taxon>
        <taxon>Ciliophora</taxon>
        <taxon>Intramacronucleata</taxon>
        <taxon>Oligohymenophorea</taxon>
        <taxon>Hymenostomatida</taxon>
        <taxon>Tetrahymenina</taxon>
        <taxon>Tetrahymenidae</taxon>
        <taxon>Tetrahymena</taxon>
    </lineage>
</organism>
<feature type="region of interest" description="Disordered" evidence="1">
    <location>
        <begin position="23"/>
        <end position="60"/>
    </location>
</feature>
<dbReference type="InParanoid" id="Q231F3"/>
<evidence type="ECO:0000313" key="3">
    <source>
        <dbReference type="EMBL" id="EAR91086.1"/>
    </source>
</evidence>
<sequence>MICSLQKQQKLLNNIDSQKKKYFHKKQKLEDHSTDCSNSSSASSSPQLLKADSNQSLPQAKRKLIRKPQKFVLKNKIIAEGHRGAGIHMVENTLPCFRRGIEIGLNSVELDVWLTSDKQIVVVHGKDDDTIQLDDGSFKKINEMSFQEITEKYTIKGEKCPLLRDVLFTCKDKVHVNIEIKGRENEMCENVLNLVIECGMIGQVHFSSFLHYHQPLLIQALESHNLPTNSIQFGYLIWEHKDFQTFDQINFKGNILAFPCNFVYDEFALPYIFKAQERGMRLSTYFDFDVIENFNIYKRLYDIGVDCIITNQPQLLVNFLKKFQKQN</sequence>
<dbReference type="eggNOG" id="ENOG502SGUZ">
    <property type="taxonomic scope" value="Eukaryota"/>
</dbReference>
<dbReference type="PROSITE" id="PS50007">
    <property type="entry name" value="PIPLC_X_DOMAIN"/>
    <property type="match status" value="1"/>
</dbReference>
<dbReference type="InterPro" id="IPR030395">
    <property type="entry name" value="GP_PDE_dom"/>
</dbReference>
<dbReference type="GO" id="GO:0006629">
    <property type="term" value="P:lipid metabolic process"/>
    <property type="evidence" value="ECO:0007669"/>
    <property type="project" value="InterPro"/>
</dbReference>
<proteinExistence type="predicted"/>